<dbReference type="EMBL" id="JALBCA010000030">
    <property type="protein sequence ID" value="KAI2388578.1"/>
    <property type="molecule type" value="Genomic_DNA"/>
</dbReference>
<reference evidence="1" key="1">
    <citation type="journal article" date="2022" name="bioRxiv">
        <title>Population genetic analysis of Ophidiomyces ophidiicola, the causative agent of snake fungal disease, indicates recent introductions to the USA.</title>
        <authorList>
            <person name="Ladner J.T."/>
            <person name="Palmer J.M."/>
            <person name="Ettinger C.L."/>
            <person name="Stajich J.E."/>
            <person name="Farrell T.M."/>
            <person name="Glorioso B.M."/>
            <person name="Lawson B."/>
            <person name="Price S.J."/>
            <person name="Stengle A.G."/>
            <person name="Grear D.A."/>
            <person name="Lorch J.M."/>
        </authorList>
    </citation>
    <scope>NUCLEOTIDE SEQUENCE</scope>
    <source>
        <strain evidence="1">NWHC 24266-5</strain>
    </source>
</reference>
<sequence>MQTAIPSDGYIDIDRDQGIPPPGRLPARRPPPVPAAFTPSRNGPREMVPESLPSWPLPENIERREMNRFPVNPSPPNRPTPQRPPRPSGAFNVPPTMDSSRMPEYSPEYSYRQPVPAALEYQYEEPPRSYMQDFASPSTLGRSSASLTDPFSSPELSPDTRSYLQMNQYLGPPSARRGASSFYATHPNISPIQEEHSDGSFRKPMSYASSKVIPSSWGTAPLGEFPDSSRESFANGTDEDIGLVRQASLGKRAKPSLLTINKSQTSQNAEQESRRMKAENGGGKQMNAIGASPGIQGVRGIAPNTTDTSTPFGNQQPLPFSPQNQTRFSSESSSSDASFDDLEKPPILATRYPFPGSEEDLRQLDPNSDKNSAAHSSLSKSDLKRPPPLNIDAVRDAEARGSLTSLPDLIRRATKLASNLDRGKTASKFGVLDMISGNADTNNTRKRNSGSISDILASFPPPGPIATSVAGSRASRMFENRARANPNPPPANPEESRPADRCCGMSRCAFILIIIILFVLISSAVIIPVVLIALPRQQDSGRPANSTLSGECQKSFPCLNGGVSIGKEGSCACVCVNGFRGPRCAVVGDSSCATIDISREYRNATVGNAMPRLFDQSQANFTIPLNASKLLGLFNKEDLSCTSGNALVTFNGANRRRDLGDSDSSLQGMIRNNGKRAHRRHGLAPVSKVTRDEATQVQPQANQASPVPIPPKTLDFARISVLFVFEQTEELRNATAAHDRIQTFLRVQSGDLRNAENNPMDLRYDKQSFTLNFRDFTIRLRNGTVVGGNQAPKL</sequence>
<accession>A0ACB8UZD2</accession>
<evidence type="ECO:0000313" key="1">
    <source>
        <dbReference type="EMBL" id="KAI2388578.1"/>
    </source>
</evidence>
<protein>
    <submittedName>
        <fullName evidence="1">Uncharacterized protein</fullName>
    </submittedName>
</protein>
<organism evidence="1">
    <name type="scientific">Ophidiomyces ophidiicola</name>
    <dbReference type="NCBI Taxonomy" id="1387563"/>
    <lineage>
        <taxon>Eukaryota</taxon>
        <taxon>Fungi</taxon>
        <taxon>Dikarya</taxon>
        <taxon>Ascomycota</taxon>
        <taxon>Pezizomycotina</taxon>
        <taxon>Eurotiomycetes</taxon>
        <taxon>Eurotiomycetidae</taxon>
        <taxon>Onygenales</taxon>
        <taxon>Onygenaceae</taxon>
        <taxon>Ophidiomyces</taxon>
    </lineage>
</organism>
<name>A0ACB8UZD2_9EURO</name>
<gene>
    <name evidence="1" type="ORF">LOY88_002561</name>
</gene>
<comment type="caution">
    <text evidence="1">The sequence shown here is derived from an EMBL/GenBank/DDBJ whole genome shotgun (WGS) entry which is preliminary data.</text>
</comment>
<proteinExistence type="predicted"/>